<dbReference type="InterPro" id="IPR020845">
    <property type="entry name" value="AMP-binding_CS"/>
</dbReference>
<proteinExistence type="predicted"/>
<dbReference type="GO" id="GO:0004467">
    <property type="term" value="F:long-chain fatty acid-CoA ligase activity"/>
    <property type="evidence" value="ECO:0007669"/>
    <property type="project" value="UniProtKB-ARBA"/>
</dbReference>
<accession>A0A2P2K4D5</accession>
<dbReference type="InterPro" id="IPR042099">
    <property type="entry name" value="ANL_N_sf"/>
</dbReference>
<keyword evidence="1" id="KW-1133">Transmembrane helix</keyword>
<dbReference type="Gene3D" id="3.40.50.12780">
    <property type="entry name" value="N-terminal domain of ligase-like"/>
    <property type="match status" value="1"/>
</dbReference>
<reference evidence="3" key="1">
    <citation type="submission" date="2018-02" db="EMBL/GenBank/DDBJ databases">
        <title>Rhizophora mucronata_Transcriptome.</title>
        <authorList>
            <person name="Meera S.P."/>
            <person name="Sreeshan A."/>
            <person name="Augustine A."/>
        </authorList>
    </citation>
    <scope>NUCLEOTIDE SEQUENCE</scope>
    <source>
        <tissue evidence="3">Leaf</tissue>
    </source>
</reference>
<dbReference type="AlphaFoldDB" id="A0A2P2K4D5"/>
<dbReference type="Pfam" id="PF00501">
    <property type="entry name" value="AMP-binding"/>
    <property type="match status" value="1"/>
</dbReference>
<dbReference type="EMBL" id="GGEC01020114">
    <property type="protein sequence ID" value="MBX00598.1"/>
    <property type="molecule type" value="Transcribed_RNA"/>
</dbReference>
<feature type="domain" description="AMP-dependent synthetase/ligase" evidence="2">
    <location>
        <begin position="132"/>
        <end position="554"/>
    </location>
</feature>
<dbReference type="SUPFAM" id="SSF56801">
    <property type="entry name" value="Acetyl-CoA synthetase-like"/>
    <property type="match status" value="1"/>
</dbReference>
<dbReference type="GO" id="GO:0016020">
    <property type="term" value="C:membrane"/>
    <property type="evidence" value="ECO:0007669"/>
    <property type="project" value="TreeGrafter"/>
</dbReference>
<dbReference type="InterPro" id="IPR000873">
    <property type="entry name" value="AMP-dep_synth/lig_dom"/>
</dbReference>
<dbReference type="PANTHER" id="PTHR43272:SF92">
    <property type="entry name" value="LONG CHAIN ACYL-COA SYNTHETASE 8"/>
    <property type="match status" value="1"/>
</dbReference>
<dbReference type="PANTHER" id="PTHR43272">
    <property type="entry name" value="LONG-CHAIN-FATTY-ACID--COA LIGASE"/>
    <property type="match status" value="1"/>
</dbReference>
<evidence type="ECO:0000256" key="1">
    <source>
        <dbReference type="SAM" id="Phobius"/>
    </source>
</evidence>
<organism evidence="3">
    <name type="scientific">Rhizophora mucronata</name>
    <name type="common">Asiatic mangrove</name>
    <dbReference type="NCBI Taxonomy" id="61149"/>
    <lineage>
        <taxon>Eukaryota</taxon>
        <taxon>Viridiplantae</taxon>
        <taxon>Streptophyta</taxon>
        <taxon>Embryophyta</taxon>
        <taxon>Tracheophyta</taxon>
        <taxon>Spermatophyta</taxon>
        <taxon>Magnoliopsida</taxon>
        <taxon>eudicotyledons</taxon>
        <taxon>Gunneridae</taxon>
        <taxon>Pentapetalae</taxon>
        <taxon>rosids</taxon>
        <taxon>fabids</taxon>
        <taxon>Malpighiales</taxon>
        <taxon>Rhizophoraceae</taxon>
        <taxon>Rhizophora</taxon>
    </lineage>
</organism>
<dbReference type="EMBL" id="GGEC01020113">
    <property type="protein sequence ID" value="MBX00597.1"/>
    <property type="molecule type" value="Transcribed_RNA"/>
</dbReference>
<sequence>MMMDSDGTRSSPAAGKLDNNDHFSIGNGYGLYGIVGAAIAAILIPVVLSSLLLGKKKVKQRGVPVEVGGEAGYAVRNGQTAELVEVPWGRATTMAALFEQSCKKHSREKFLGTRKLIHKEFFTASGGRKFEKLHLGDYEWQTYGEVFDRACNFASGLIRLGHNEDARAAIFAETRAEWFIAFQGCLRQNVTVVTIYSSLGEDALIHSLNETQVSTLICDSKLLEKLATISSRITTISNVIYFEEEETAIANDFGTSGSMSHWKVSSFSEVEKLGKSNPVPPSLPSKNGIAVIMYTSGSTGLPKGVMITHGNIVATAAAVMTVIPKLGRNDVYLAYLPLAHVLELAAETVMLSAGCAIGYGSTLTLTDTSNKIKKGTKGDASALRPTLLAAVPAILDRVRQGVLNKVEQKGGLAKKLFSIGYKRRITAIEGSWLGAWGLERVLWDVIVFKQIRSILGGQIRFMLCGGAPLSGDAQRFINICMGAPIGQGYGLTETFAGAAFSEWDDTSVGRVGPPLPCCYIKLVSWEEGKYMISDKPMPRGEVVIGGFSVTAGYFNNEEKTNEVYKVDERGLRWFYTGDIGRFHPDGCLEIIDRKKDIVKLQHGEYVSLGKVEATLISSDYVDNIMVYADPLQNYCVALIVPKRTVLEKWAQEADIKYENFSELCSKEETINEVQQSLSKVAKAAKMEKFETPAKIKLLPDPWTPESGLVTAALKIKREQLKAKYGEELQKFYG</sequence>
<name>A0A2P2K4D5_RHIMU</name>
<evidence type="ECO:0000259" key="2">
    <source>
        <dbReference type="Pfam" id="PF00501"/>
    </source>
</evidence>
<keyword evidence="1" id="KW-0812">Transmembrane</keyword>
<dbReference type="GO" id="GO:0005783">
    <property type="term" value="C:endoplasmic reticulum"/>
    <property type="evidence" value="ECO:0007669"/>
    <property type="project" value="TreeGrafter"/>
</dbReference>
<evidence type="ECO:0000313" key="3">
    <source>
        <dbReference type="EMBL" id="MBX00598.1"/>
    </source>
</evidence>
<protein>
    <recommendedName>
        <fullName evidence="2">AMP-dependent synthetase/ligase domain-containing protein</fullName>
    </recommendedName>
</protein>
<keyword evidence="1" id="KW-0472">Membrane</keyword>
<feature type="transmembrane region" description="Helical" evidence="1">
    <location>
        <begin position="29"/>
        <end position="53"/>
    </location>
</feature>
<dbReference type="PROSITE" id="PS00455">
    <property type="entry name" value="AMP_BINDING"/>
    <property type="match status" value="1"/>
</dbReference>